<keyword evidence="2" id="KW-1185">Reference proteome</keyword>
<accession>A0A3D8Y4M5</accession>
<dbReference type="RefSeq" id="WP_115833692.1">
    <property type="nucleotide sequence ID" value="NZ_QNUL01000031.1"/>
</dbReference>
<dbReference type="Proteomes" id="UP000256373">
    <property type="component" value="Unassembled WGS sequence"/>
</dbReference>
<comment type="caution">
    <text evidence="1">The sequence shown here is derived from an EMBL/GenBank/DDBJ whole genome shotgun (WGS) entry which is preliminary data.</text>
</comment>
<evidence type="ECO:0008006" key="3">
    <source>
        <dbReference type="Google" id="ProtNLM"/>
    </source>
</evidence>
<evidence type="ECO:0000313" key="1">
    <source>
        <dbReference type="EMBL" id="REA57078.1"/>
    </source>
</evidence>
<organism evidence="1 2">
    <name type="scientific">Dyadobacter luteus</name>
    <dbReference type="NCBI Taxonomy" id="2259619"/>
    <lineage>
        <taxon>Bacteria</taxon>
        <taxon>Pseudomonadati</taxon>
        <taxon>Bacteroidota</taxon>
        <taxon>Cytophagia</taxon>
        <taxon>Cytophagales</taxon>
        <taxon>Spirosomataceae</taxon>
        <taxon>Dyadobacter</taxon>
    </lineage>
</organism>
<sequence>MEIISNKRQDAGTVTGIFATKEDAEVAYNSLLQMGYAPNEIILMMSEHTKERFYKDVFPDPSQLGGCPAAGNAIQSAIRFMGRFVSFPGVAMMVVGNLRDGGIRALARSVMSDKYAQFFKTRINEGEIVIDFNPHSVKERNLIRAIWEKCGGLPLIRRSGRVA</sequence>
<gene>
    <name evidence="1" type="ORF">DSL64_25020</name>
</gene>
<proteinExistence type="predicted"/>
<evidence type="ECO:0000313" key="2">
    <source>
        <dbReference type="Proteomes" id="UP000256373"/>
    </source>
</evidence>
<dbReference type="OrthoDB" id="949104at2"/>
<name>A0A3D8Y4M5_9BACT</name>
<reference evidence="1 2" key="1">
    <citation type="submission" date="2018-07" db="EMBL/GenBank/DDBJ databases">
        <title>Dyadobacter roseus sp. nov., isolated from rose rhizosphere soil.</title>
        <authorList>
            <person name="Chen L."/>
        </authorList>
    </citation>
    <scope>NUCLEOTIDE SEQUENCE [LARGE SCALE GENOMIC DNA]</scope>
    <source>
        <strain evidence="1 2">RS19</strain>
    </source>
</reference>
<dbReference type="EMBL" id="QNUL01000031">
    <property type="protein sequence ID" value="REA57078.1"/>
    <property type="molecule type" value="Genomic_DNA"/>
</dbReference>
<dbReference type="AlphaFoldDB" id="A0A3D8Y4M5"/>
<protein>
    <recommendedName>
        <fullName evidence="3">General stress protein 17M-like domain-containing protein</fullName>
    </recommendedName>
</protein>